<dbReference type="PROSITE" id="PS00889">
    <property type="entry name" value="CNMP_BINDING_2"/>
    <property type="match status" value="1"/>
</dbReference>
<keyword evidence="7" id="KW-1071">Ligand-gated ion channel</keyword>
<dbReference type="PANTHER" id="PTHR45638:SF11">
    <property type="entry name" value="CYCLIC NUCLEOTIDE-GATED CATION CHANNEL SUBUNIT A"/>
    <property type="match status" value="1"/>
</dbReference>
<keyword evidence="6 10" id="KW-0472">Membrane</keyword>
<keyword evidence="5" id="KW-0406">Ion transport</keyword>
<evidence type="ECO:0000256" key="3">
    <source>
        <dbReference type="ARBA" id="ARBA00022692"/>
    </source>
</evidence>
<evidence type="ECO:0000256" key="10">
    <source>
        <dbReference type="SAM" id="Phobius"/>
    </source>
</evidence>
<dbReference type="Gene3D" id="2.60.120.10">
    <property type="entry name" value="Jelly Rolls"/>
    <property type="match status" value="1"/>
</dbReference>
<dbReference type="InterPro" id="IPR050866">
    <property type="entry name" value="CNG_cation_channel"/>
</dbReference>
<evidence type="ECO:0000256" key="2">
    <source>
        <dbReference type="ARBA" id="ARBA00022448"/>
    </source>
</evidence>
<dbReference type="SUPFAM" id="SSF51206">
    <property type="entry name" value="cAMP-binding domain-like"/>
    <property type="match status" value="1"/>
</dbReference>
<dbReference type="Pfam" id="PF00027">
    <property type="entry name" value="cNMP_binding"/>
    <property type="match status" value="1"/>
</dbReference>
<dbReference type="InterPro" id="IPR014710">
    <property type="entry name" value="RmlC-like_jellyroll"/>
</dbReference>
<organism evidence="12 13">
    <name type="scientific">Tegillarca granosa</name>
    <name type="common">Malaysian cockle</name>
    <name type="synonym">Anadara granosa</name>
    <dbReference type="NCBI Taxonomy" id="220873"/>
    <lineage>
        <taxon>Eukaryota</taxon>
        <taxon>Metazoa</taxon>
        <taxon>Spiralia</taxon>
        <taxon>Lophotrochozoa</taxon>
        <taxon>Mollusca</taxon>
        <taxon>Bivalvia</taxon>
        <taxon>Autobranchia</taxon>
        <taxon>Pteriomorphia</taxon>
        <taxon>Arcoida</taxon>
        <taxon>Arcoidea</taxon>
        <taxon>Arcidae</taxon>
        <taxon>Tegillarca</taxon>
    </lineage>
</organism>
<evidence type="ECO:0000259" key="11">
    <source>
        <dbReference type="PROSITE" id="PS50042"/>
    </source>
</evidence>
<feature type="transmembrane region" description="Helical" evidence="10">
    <location>
        <begin position="126"/>
        <end position="148"/>
    </location>
</feature>
<name>A0ABQ9E2M2_TEGGR</name>
<keyword evidence="8" id="KW-0407">Ion channel</keyword>
<dbReference type="InterPro" id="IPR003938">
    <property type="entry name" value="K_chnl_volt-dep_EAG/ELK/ERG"/>
</dbReference>
<dbReference type="CDD" id="cd00038">
    <property type="entry name" value="CAP_ED"/>
    <property type="match status" value="1"/>
</dbReference>
<dbReference type="Pfam" id="PF16526">
    <property type="entry name" value="CLZ"/>
    <property type="match status" value="1"/>
</dbReference>
<accession>A0ABQ9E2M2</accession>
<comment type="caution">
    <text evidence="12">The sequence shown here is derived from an EMBL/GenBank/DDBJ whole genome shotgun (WGS) entry which is preliminary data.</text>
</comment>
<evidence type="ECO:0000313" key="13">
    <source>
        <dbReference type="Proteomes" id="UP001217089"/>
    </source>
</evidence>
<dbReference type="PRINTS" id="PR01463">
    <property type="entry name" value="EAGCHANLFMLY"/>
</dbReference>
<evidence type="ECO:0000256" key="7">
    <source>
        <dbReference type="ARBA" id="ARBA00023286"/>
    </source>
</evidence>
<evidence type="ECO:0000256" key="1">
    <source>
        <dbReference type="ARBA" id="ARBA00004141"/>
    </source>
</evidence>
<sequence>MERFTVTGRAITNKDDEYTFRSLFTTKFWKEFVIDPAGIRYYWWSLIMTIAVLYNVVFVILRCVFYHKLHVSDFVPIWMTLDYLSDLIYIFDMFLKSRLGFLDEGIIVKDIKRLGIMFIKSWKFKLGIFCILPFDLLYLVIGFDYCVVRMNRCIKLWRVREFFILAETHTNFPHHFRVFKLVLYIIILIHWNACIYFEISRALGFGTDGWVYPDPTSPPYSGFWMQYIYSFYWSVLTLTTIGDTAYPEHVYSYCYCIVDALIGVLMFATIFGNIGAMINEMDATRTEFQRKVDSVKRYMEIRQVSGELQERVVKWFDYTWNNEQSIDDRKALEALPEKLRAEISIHVHLSAFRDVAIFKDCEPGLLVELVLKLRLQVFSPGDYICRKGDIGKEMYIIKRGVLQVVSEDGKKVFATLKSGCVFGEISILNIAGNKTGNRRTASVRSLGYSDIFCLSKNDLWDALQEYPEGKKLLSEKGKDILKKDGIYDEAAARIEERRRQNVDFKIDLIAEAIDKLQEQVQELIQEKRRTESDSEDDDVGRRLGASAASVMKLKKSSVNIPSTIAVASKSEVSKK</sequence>
<protein>
    <recommendedName>
        <fullName evidence="11">Cyclic nucleotide-binding domain-containing protein</fullName>
    </recommendedName>
</protein>
<dbReference type="Gene3D" id="1.10.287.70">
    <property type="match status" value="1"/>
</dbReference>
<feature type="transmembrane region" description="Helical" evidence="10">
    <location>
        <begin position="253"/>
        <end position="278"/>
    </location>
</feature>
<feature type="transmembrane region" description="Helical" evidence="10">
    <location>
        <begin position="41"/>
        <end position="65"/>
    </location>
</feature>
<dbReference type="EMBL" id="JARBDR010000923">
    <property type="protein sequence ID" value="KAJ8297745.1"/>
    <property type="molecule type" value="Genomic_DNA"/>
</dbReference>
<dbReference type="SUPFAM" id="SSF81324">
    <property type="entry name" value="Voltage-gated potassium channels"/>
    <property type="match status" value="1"/>
</dbReference>
<evidence type="ECO:0000256" key="5">
    <source>
        <dbReference type="ARBA" id="ARBA00023065"/>
    </source>
</evidence>
<dbReference type="PANTHER" id="PTHR45638">
    <property type="entry name" value="CYCLIC NUCLEOTIDE-GATED CATION CHANNEL SUBUNIT A"/>
    <property type="match status" value="1"/>
</dbReference>
<feature type="domain" description="Cyclic nucleotide-binding" evidence="11">
    <location>
        <begin position="357"/>
        <end position="459"/>
    </location>
</feature>
<evidence type="ECO:0000256" key="6">
    <source>
        <dbReference type="ARBA" id="ARBA00023136"/>
    </source>
</evidence>
<evidence type="ECO:0000256" key="4">
    <source>
        <dbReference type="ARBA" id="ARBA00022989"/>
    </source>
</evidence>
<dbReference type="PROSITE" id="PS00888">
    <property type="entry name" value="CNMP_BINDING_1"/>
    <property type="match status" value="1"/>
</dbReference>
<feature type="coiled-coil region" evidence="9">
    <location>
        <begin position="506"/>
        <end position="533"/>
    </location>
</feature>
<feature type="transmembrane region" description="Helical" evidence="10">
    <location>
        <begin position="181"/>
        <end position="203"/>
    </location>
</feature>
<feature type="transmembrane region" description="Helical" evidence="10">
    <location>
        <begin position="223"/>
        <end position="241"/>
    </location>
</feature>
<comment type="subcellular location">
    <subcellularLocation>
        <location evidence="1">Membrane</location>
        <topology evidence="1">Multi-pass membrane protein</topology>
    </subcellularLocation>
</comment>
<evidence type="ECO:0000256" key="9">
    <source>
        <dbReference type="SAM" id="Coils"/>
    </source>
</evidence>
<dbReference type="InterPro" id="IPR018490">
    <property type="entry name" value="cNMP-bd_dom_sf"/>
</dbReference>
<dbReference type="InterPro" id="IPR032406">
    <property type="entry name" value="CLZ_dom"/>
</dbReference>
<keyword evidence="4 10" id="KW-1133">Transmembrane helix</keyword>
<keyword evidence="3 10" id="KW-0812">Transmembrane</keyword>
<keyword evidence="13" id="KW-1185">Reference proteome</keyword>
<gene>
    <name evidence="12" type="ORF">KUTeg_024276</name>
</gene>
<dbReference type="Proteomes" id="UP001217089">
    <property type="component" value="Unassembled WGS sequence"/>
</dbReference>
<evidence type="ECO:0000256" key="8">
    <source>
        <dbReference type="ARBA" id="ARBA00023303"/>
    </source>
</evidence>
<dbReference type="InterPro" id="IPR005821">
    <property type="entry name" value="Ion_trans_dom"/>
</dbReference>
<proteinExistence type="predicted"/>
<evidence type="ECO:0000313" key="12">
    <source>
        <dbReference type="EMBL" id="KAJ8297745.1"/>
    </source>
</evidence>
<keyword evidence="2" id="KW-0813">Transport</keyword>
<dbReference type="PROSITE" id="PS50042">
    <property type="entry name" value="CNMP_BINDING_3"/>
    <property type="match status" value="1"/>
</dbReference>
<dbReference type="InterPro" id="IPR000595">
    <property type="entry name" value="cNMP-bd_dom"/>
</dbReference>
<dbReference type="SMART" id="SM00100">
    <property type="entry name" value="cNMP"/>
    <property type="match status" value="1"/>
</dbReference>
<reference evidence="12 13" key="1">
    <citation type="submission" date="2022-12" db="EMBL/GenBank/DDBJ databases">
        <title>Chromosome-level genome of Tegillarca granosa.</title>
        <authorList>
            <person name="Kim J."/>
        </authorList>
    </citation>
    <scope>NUCLEOTIDE SEQUENCE [LARGE SCALE GENOMIC DNA]</scope>
    <source>
        <strain evidence="12">Teg-2019</strain>
        <tissue evidence="12">Adductor muscle</tissue>
    </source>
</reference>
<dbReference type="InterPro" id="IPR018488">
    <property type="entry name" value="cNMP-bd_CS"/>
</dbReference>
<dbReference type="Gene3D" id="1.10.287.630">
    <property type="entry name" value="Helix hairpin bin"/>
    <property type="match status" value="1"/>
</dbReference>
<dbReference type="Pfam" id="PF00520">
    <property type="entry name" value="Ion_trans"/>
    <property type="match status" value="1"/>
</dbReference>
<keyword evidence="9" id="KW-0175">Coiled coil</keyword>
<feature type="transmembrane region" description="Helical" evidence="10">
    <location>
        <begin position="77"/>
        <end position="95"/>
    </location>
</feature>